<dbReference type="OrthoDB" id="10262656at2759"/>
<evidence type="ECO:0000313" key="3">
    <source>
        <dbReference type="Proteomes" id="UP001152592"/>
    </source>
</evidence>
<dbReference type="SMART" id="SM00855">
    <property type="entry name" value="PGAM"/>
    <property type="match status" value="1"/>
</dbReference>
<dbReference type="GO" id="GO:0016791">
    <property type="term" value="F:phosphatase activity"/>
    <property type="evidence" value="ECO:0007669"/>
    <property type="project" value="TreeGrafter"/>
</dbReference>
<dbReference type="SUPFAM" id="SSF53254">
    <property type="entry name" value="Phosphoglycerate mutase-like"/>
    <property type="match status" value="1"/>
</dbReference>
<comment type="caution">
    <text evidence="2">The sequence shown here is derived from an EMBL/GenBank/DDBJ whole genome shotgun (WGS) entry which is preliminary data.</text>
</comment>
<dbReference type="Proteomes" id="UP001152592">
    <property type="component" value="Unassembled WGS sequence"/>
</dbReference>
<reference evidence="2" key="1">
    <citation type="submission" date="2021-07" db="EMBL/GenBank/DDBJ databases">
        <authorList>
            <person name="Branca A.L. A."/>
        </authorList>
    </citation>
    <scope>NUCLEOTIDE SEQUENCE</scope>
</reference>
<dbReference type="GO" id="GO:0005737">
    <property type="term" value="C:cytoplasm"/>
    <property type="evidence" value="ECO:0007669"/>
    <property type="project" value="TreeGrafter"/>
</dbReference>
<sequence>MPRLSLTTVPGYFKQDDPSTDPKTFDYARENFGIIDRQYSEDQLVSPEDSAWRRFQKHVDHLNSIGGARFKVLFLGRHGEGVHNVAESRYGTKLWDKTETFADDLSQEYWSLQDGDSHGLWVDARLTQKGIEQARVAHDAWKDQLQTGIPPPQSFYVSPLNRCLETAHVTFNGLPIANTTPFRPVIKELLRETMGEHTCDRRSSATDIAAEYPHYRFEAGFEEDDLLWDPKIRESDDHRNKRLSSLLEDIFSTDESTYLSLTAHSGAITSILEVLGHRKFALATGAVIPVLVRAEKMDDADNSGASEQ</sequence>
<organism evidence="2 3">
    <name type="scientific">Penicillium salamii</name>
    <dbReference type="NCBI Taxonomy" id="1612424"/>
    <lineage>
        <taxon>Eukaryota</taxon>
        <taxon>Fungi</taxon>
        <taxon>Dikarya</taxon>
        <taxon>Ascomycota</taxon>
        <taxon>Pezizomycotina</taxon>
        <taxon>Eurotiomycetes</taxon>
        <taxon>Eurotiomycetidae</taxon>
        <taxon>Eurotiales</taxon>
        <taxon>Aspergillaceae</taxon>
        <taxon>Penicillium</taxon>
    </lineage>
</organism>
<dbReference type="InterPro" id="IPR050275">
    <property type="entry name" value="PGM_Phosphatase"/>
</dbReference>
<dbReference type="PANTHER" id="PTHR48100:SF1">
    <property type="entry name" value="HISTIDINE PHOSPHATASE FAMILY PROTEIN-RELATED"/>
    <property type="match status" value="1"/>
</dbReference>
<dbReference type="InterPro" id="IPR013078">
    <property type="entry name" value="His_Pase_superF_clade-1"/>
</dbReference>
<dbReference type="Gene3D" id="3.40.50.1240">
    <property type="entry name" value="Phosphoglycerate mutase-like"/>
    <property type="match status" value="1"/>
</dbReference>
<feature type="region of interest" description="Disordered" evidence="1">
    <location>
        <begin position="1"/>
        <end position="20"/>
    </location>
</feature>
<evidence type="ECO:0000256" key="1">
    <source>
        <dbReference type="SAM" id="MobiDB-lite"/>
    </source>
</evidence>
<dbReference type="EMBL" id="CAJVPD010000055">
    <property type="protein sequence ID" value="CAG8280316.1"/>
    <property type="molecule type" value="Genomic_DNA"/>
</dbReference>
<dbReference type="Pfam" id="PF00300">
    <property type="entry name" value="His_Phos_1"/>
    <property type="match status" value="1"/>
</dbReference>
<evidence type="ECO:0000313" key="2">
    <source>
        <dbReference type="EMBL" id="CAG8280316.1"/>
    </source>
</evidence>
<accession>A0A9W4ID24</accession>
<dbReference type="InterPro" id="IPR029033">
    <property type="entry name" value="His_PPase_superfam"/>
</dbReference>
<gene>
    <name evidence="2" type="ORF">PSALAMII_LOCUS1373</name>
</gene>
<protein>
    <submittedName>
        <fullName evidence="2">Uncharacterized protein</fullName>
    </submittedName>
</protein>
<dbReference type="PANTHER" id="PTHR48100">
    <property type="entry name" value="BROAD-SPECIFICITY PHOSPHATASE YOR283W-RELATED"/>
    <property type="match status" value="1"/>
</dbReference>
<dbReference type="AlphaFoldDB" id="A0A9W4ID24"/>
<name>A0A9W4ID24_9EURO</name>
<proteinExistence type="predicted"/>
<dbReference type="CDD" id="cd07067">
    <property type="entry name" value="HP_PGM_like"/>
    <property type="match status" value="1"/>
</dbReference>